<accession>A0A166C9V0</accession>
<keyword evidence="4" id="KW-0378">Hydrolase</keyword>
<protein>
    <submittedName>
        <fullName evidence="6">Uncharacterized protein</fullName>
    </submittedName>
</protein>
<name>A0A166C9V0_9AGAM</name>
<dbReference type="AlphaFoldDB" id="A0A166C9V0"/>
<evidence type="ECO:0000256" key="1">
    <source>
        <dbReference type="ARBA" id="ARBA00009136"/>
    </source>
</evidence>
<dbReference type="GO" id="GO:0003684">
    <property type="term" value="F:damaged DNA binding"/>
    <property type="evidence" value="ECO:0007669"/>
    <property type="project" value="InterPro"/>
</dbReference>
<keyword evidence="2" id="KW-0645">Protease</keyword>
<evidence type="ECO:0000313" key="6">
    <source>
        <dbReference type="EMBL" id="KZP13433.1"/>
    </source>
</evidence>
<dbReference type="Proteomes" id="UP000076532">
    <property type="component" value="Unassembled WGS sequence"/>
</dbReference>
<proteinExistence type="inferred from homology"/>
<evidence type="ECO:0000313" key="7">
    <source>
        <dbReference type="Proteomes" id="UP000076532"/>
    </source>
</evidence>
<evidence type="ECO:0000256" key="5">
    <source>
        <dbReference type="SAM" id="MobiDB-lite"/>
    </source>
</evidence>
<dbReference type="GO" id="GO:0004190">
    <property type="term" value="F:aspartic-type endopeptidase activity"/>
    <property type="evidence" value="ECO:0007669"/>
    <property type="project" value="UniProtKB-KW"/>
</dbReference>
<dbReference type="STRING" id="436010.A0A166C9V0"/>
<evidence type="ECO:0000256" key="4">
    <source>
        <dbReference type="ARBA" id="ARBA00022801"/>
    </source>
</evidence>
<organism evidence="6 7">
    <name type="scientific">Athelia psychrophila</name>
    <dbReference type="NCBI Taxonomy" id="1759441"/>
    <lineage>
        <taxon>Eukaryota</taxon>
        <taxon>Fungi</taxon>
        <taxon>Dikarya</taxon>
        <taxon>Basidiomycota</taxon>
        <taxon>Agaricomycotina</taxon>
        <taxon>Agaricomycetes</taxon>
        <taxon>Agaricomycetidae</taxon>
        <taxon>Atheliales</taxon>
        <taxon>Atheliaceae</taxon>
        <taxon>Athelia</taxon>
    </lineage>
</organism>
<dbReference type="OrthoDB" id="1047367at2759"/>
<dbReference type="PANTHER" id="PTHR12917:SF1">
    <property type="entry name" value="AT13091P"/>
    <property type="match status" value="1"/>
</dbReference>
<dbReference type="GO" id="GO:0043161">
    <property type="term" value="P:proteasome-mediated ubiquitin-dependent protein catabolic process"/>
    <property type="evidence" value="ECO:0007669"/>
    <property type="project" value="InterPro"/>
</dbReference>
<dbReference type="GO" id="GO:0006289">
    <property type="term" value="P:nucleotide-excision repair"/>
    <property type="evidence" value="ECO:0007669"/>
    <property type="project" value="InterPro"/>
</dbReference>
<dbReference type="SUPFAM" id="SSF101238">
    <property type="entry name" value="XPC-binding domain"/>
    <property type="match status" value="1"/>
</dbReference>
<dbReference type="PANTHER" id="PTHR12917">
    <property type="entry name" value="ASPARTYL PROTEASE DDI-RELATED"/>
    <property type="match status" value="1"/>
</dbReference>
<dbReference type="EMBL" id="KV417632">
    <property type="protein sequence ID" value="KZP13433.1"/>
    <property type="molecule type" value="Genomic_DNA"/>
</dbReference>
<evidence type="ECO:0000256" key="2">
    <source>
        <dbReference type="ARBA" id="ARBA00022670"/>
    </source>
</evidence>
<feature type="region of interest" description="Disordered" evidence="5">
    <location>
        <begin position="70"/>
        <end position="92"/>
    </location>
</feature>
<keyword evidence="3" id="KW-0064">Aspartyl protease</keyword>
<comment type="similarity">
    <text evidence="1">Belongs to the DDI1 family.</text>
</comment>
<sequence length="132" mass="15073">MKECGVSEKSMLLLRRKVQVAGREIAQDSEMMRLQVLGDPNLMRQLQETQPEIAAAAQSDPARFAELLRQTQDKQRQADAAQQREIQTLNADPYDVEAQRRIEEAIRQAAVMENMEHALEYSPESFGRVTML</sequence>
<dbReference type="InterPro" id="IPR036353">
    <property type="entry name" value="XPC-bd_sf"/>
</dbReference>
<reference evidence="6 7" key="1">
    <citation type="journal article" date="2016" name="Mol. Biol. Evol.">
        <title>Comparative Genomics of Early-Diverging Mushroom-Forming Fungi Provides Insights into the Origins of Lignocellulose Decay Capabilities.</title>
        <authorList>
            <person name="Nagy L.G."/>
            <person name="Riley R."/>
            <person name="Tritt A."/>
            <person name="Adam C."/>
            <person name="Daum C."/>
            <person name="Floudas D."/>
            <person name="Sun H."/>
            <person name="Yadav J.S."/>
            <person name="Pangilinan J."/>
            <person name="Larsson K.H."/>
            <person name="Matsuura K."/>
            <person name="Barry K."/>
            <person name="Labutti K."/>
            <person name="Kuo R."/>
            <person name="Ohm R.A."/>
            <person name="Bhattacharya S.S."/>
            <person name="Shirouzu T."/>
            <person name="Yoshinaga Y."/>
            <person name="Martin F.M."/>
            <person name="Grigoriev I.V."/>
            <person name="Hibbett D.S."/>
        </authorList>
    </citation>
    <scope>NUCLEOTIDE SEQUENCE [LARGE SCALE GENOMIC DNA]</scope>
    <source>
        <strain evidence="6 7">CBS 109695</strain>
    </source>
</reference>
<evidence type="ECO:0000256" key="3">
    <source>
        <dbReference type="ARBA" id="ARBA00022750"/>
    </source>
</evidence>
<gene>
    <name evidence="6" type="ORF">FIBSPDRAFT_869260</name>
</gene>
<keyword evidence="7" id="KW-1185">Reference proteome</keyword>